<proteinExistence type="predicted"/>
<keyword evidence="4" id="KW-0012">Acyltransferase</keyword>
<dbReference type="InterPro" id="IPR037800">
    <property type="entry name" value="GCN5"/>
</dbReference>
<evidence type="ECO:0000259" key="3">
    <source>
        <dbReference type="PROSITE" id="PS51186"/>
    </source>
</evidence>
<keyword evidence="4" id="KW-0808">Transferase</keyword>
<dbReference type="InterPro" id="IPR016181">
    <property type="entry name" value="Acyl_CoA_acyltransferase"/>
</dbReference>
<keyword evidence="1" id="KW-0539">Nucleus</keyword>
<feature type="domain" description="N-acetyltransferase" evidence="3">
    <location>
        <begin position="67"/>
        <end position="208"/>
    </location>
</feature>
<evidence type="ECO:0000313" key="4">
    <source>
        <dbReference type="EMBL" id="KAJ1918571.1"/>
    </source>
</evidence>
<dbReference type="GO" id="GO:0000123">
    <property type="term" value="C:histone acetyltransferase complex"/>
    <property type="evidence" value="ECO:0007669"/>
    <property type="project" value="TreeGrafter"/>
</dbReference>
<dbReference type="PROSITE" id="PS51186">
    <property type="entry name" value="GNAT"/>
    <property type="match status" value="1"/>
</dbReference>
<name>A0A9W8A331_9FUNG</name>
<organism evidence="4 5">
    <name type="scientific">Mycoemilia scoparia</name>
    <dbReference type="NCBI Taxonomy" id="417184"/>
    <lineage>
        <taxon>Eukaryota</taxon>
        <taxon>Fungi</taxon>
        <taxon>Fungi incertae sedis</taxon>
        <taxon>Zoopagomycota</taxon>
        <taxon>Kickxellomycotina</taxon>
        <taxon>Kickxellomycetes</taxon>
        <taxon>Kickxellales</taxon>
        <taxon>Kickxellaceae</taxon>
        <taxon>Mycoemilia</taxon>
    </lineage>
</organism>
<dbReference type="GO" id="GO:0045944">
    <property type="term" value="P:positive regulation of transcription by RNA polymerase II"/>
    <property type="evidence" value="ECO:0007669"/>
    <property type="project" value="TreeGrafter"/>
</dbReference>
<dbReference type="EMBL" id="JANBPU010000042">
    <property type="protein sequence ID" value="KAJ1918571.1"/>
    <property type="molecule type" value="Genomic_DNA"/>
</dbReference>
<reference evidence="4" key="1">
    <citation type="submission" date="2022-07" db="EMBL/GenBank/DDBJ databases">
        <title>Phylogenomic reconstructions and comparative analyses of Kickxellomycotina fungi.</title>
        <authorList>
            <person name="Reynolds N.K."/>
            <person name="Stajich J.E."/>
            <person name="Barry K."/>
            <person name="Grigoriev I.V."/>
            <person name="Crous P."/>
            <person name="Smith M.E."/>
        </authorList>
    </citation>
    <scope>NUCLEOTIDE SEQUENCE</scope>
    <source>
        <strain evidence="4">NBRC 100468</strain>
    </source>
</reference>
<dbReference type="InterPro" id="IPR000182">
    <property type="entry name" value="GNAT_dom"/>
</dbReference>
<sequence length="231" mass="26179">MSSPVSKRQRSDSAGTHSSQMPYSKDDIKKETIEADTANVDMGIPLDPKNQKVAIQEEMDGTIRFQVVVNDKQPTSMVLLTGLKNIFQKQLPKMPKDYIARLVYDKNHASMAIVKRNNTVVGGITYRLFEQRRFSEIVFCAVSSTEQVKGYGSHLMNHLKEYIRNNTLAEHFLTYADNYAIGYFKKQASANTRMYIKSCFYWDGSKPKKLAGNAQDFARSKTKHALSDAAM</sequence>
<comment type="caution">
    <text evidence="4">The sequence shown here is derived from an EMBL/GenBank/DDBJ whole genome shotgun (WGS) entry which is preliminary data.</text>
</comment>
<protein>
    <submittedName>
        <fullName evidence="4">Histone acetyltransferase</fullName>
        <ecNumber evidence="4">2.3.1.48</ecNumber>
    </submittedName>
</protein>
<dbReference type="GO" id="GO:0010484">
    <property type="term" value="F:histone H3 acetyltransferase activity"/>
    <property type="evidence" value="ECO:0007669"/>
    <property type="project" value="TreeGrafter"/>
</dbReference>
<dbReference type="PANTHER" id="PTHR45750">
    <property type="entry name" value="GH11602P"/>
    <property type="match status" value="1"/>
</dbReference>
<dbReference type="CDD" id="cd04301">
    <property type="entry name" value="NAT_SF"/>
    <property type="match status" value="1"/>
</dbReference>
<dbReference type="Proteomes" id="UP001150538">
    <property type="component" value="Unassembled WGS sequence"/>
</dbReference>
<dbReference type="Gene3D" id="3.40.630.30">
    <property type="match status" value="1"/>
</dbReference>
<dbReference type="OrthoDB" id="1937912at2759"/>
<dbReference type="AlphaFoldDB" id="A0A9W8A331"/>
<evidence type="ECO:0000256" key="2">
    <source>
        <dbReference type="SAM" id="MobiDB-lite"/>
    </source>
</evidence>
<evidence type="ECO:0000256" key="1">
    <source>
        <dbReference type="ARBA" id="ARBA00023242"/>
    </source>
</evidence>
<dbReference type="EC" id="2.3.1.48" evidence="4"/>
<dbReference type="SUPFAM" id="SSF55729">
    <property type="entry name" value="Acyl-CoA N-acyltransferases (Nat)"/>
    <property type="match status" value="1"/>
</dbReference>
<dbReference type="Pfam" id="PF00583">
    <property type="entry name" value="Acetyltransf_1"/>
    <property type="match status" value="1"/>
</dbReference>
<gene>
    <name evidence="4" type="primary">GCN5_1</name>
    <name evidence="4" type="ORF">H4219_002508</name>
</gene>
<feature type="region of interest" description="Disordered" evidence="2">
    <location>
        <begin position="1"/>
        <end position="30"/>
    </location>
</feature>
<feature type="compositionally biased region" description="Polar residues" evidence="2">
    <location>
        <begin position="1"/>
        <end position="22"/>
    </location>
</feature>
<evidence type="ECO:0000313" key="5">
    <source>
        <dbReference type="Proteomes" id="UP001150538"/>
    </source>
</evidence>
<accession>A0A9W8A331</accession>
<dbReference type="PANTHER" id="PTHR45750:SF3">
    <property type="entry name" value="HISTONE ACETYLTRANSFERASE"/>
    <property type="match status" value="1"/>
</dbReference>
<keyword evidence="5" id="KW-1185">Reference proteome</keyword>